<evidence type="ECO:0008006" key="3">
    <source>
        <dbReference type="Google" id="ProtNLM"/>
    </source>
</evidence>
<gene>
    <name evidence="1" type="ORF">ACFQXB_06155</name>
</gene>
<dbReference type="RefSeq" id="WP_377400686.1">
    <property type="nucleotide sequence ID" value="NZ_JBHTFQ010000002.1"/>
</dbReference>
<accession>A0ABW2UIF8</accession>
<comment type="caution">
    <text evidence="1">The sequence shown here is derived from an EMBL/GenBank/DDBJ whole genome shotgun (WGS) entry which is preliminary data.</text>
</comment>
<reference evidence="2" key="1">
    <citation type="journal article" date="2019" name="Int. J. Syst. Evol. Microbiol.">
        <title>The Global Catalogue of Microorganisms (GCM) 10K type strain sequencing project: providing services to taxonomists for standard genome sequencing and annotation.</title>
        <authorList>
            <consortium name="The Broad Institute Genomics Platform"/>
            <consortium name="The Broad Institute Genome Sequencing Center for Infectious Disease"/>
            <person name="Wu L."/>
            <person name="Ma J."/>
        </authorList>
    </citation>
    <scope>NUCLEOTIDE SEQUENCE [LARGE SCALE GENOMIC DNA]</scope>
    <source>
        <strain evidence="2">CGMCC 1.12750</strain>
    </source>
</reference>
<name>A0ABW2UIF8_9RHOB</name>
<sequence length="214" mass="24140">MDDLDDLLGDDPPVITDALPPATAFLKPVGVTFLAEILGKQPRSLYARLARCPVKEYCKKGNKQFPLYDFLEAMSYLVTPKGNIEEWFASKNAASLPPYVNKMFWDSANQRNRVMRSSNDLWHTDDVMLVLGRVAMMIKEEVKMWVEELPEKDALTNEQYNALIDASNRLLANVRERLVDMPSHGLTEASMSRTIEAELEAGGGMPVEDMPEDE</sequence>
<organism evidence="1 2">
    <name type="scientific">Plastorhodobacter daqingensis</name>
    <dbReference type="NCBI Taxonomy" id="1387281"/>
    <lineage>
        <taxon>Bacteria</taxon>
        <taxon>Pseudomonadati</taxon>
        <taxon>Pseudomonadota</taxon>
        <taxon>Alphaproteobacteria</taxon>
        <taxon>Rhodobacterales</taxon>
        <taxon>Paracoccaceae</taxon>
        <taxon>Plastorhodobacter</taxon>
    </lineage>
</organism>
<dbReference type="Proteomes" id="UP001596516">
    <property type="component" value="Unassembled WGS sequence"/>
</dbReference>
<proteinExistence type="predicted"/>
<evidence type="ECO:0000313" key="1">
    <source>
        <dbReference type="EMBL" id="MFC7703771.1"/>
    </source>
</evidence>
<keyword evidence="2" id="KW-1185">Reference proteome</keyword>
<protein>
    <recommendedName>
        <fullName evidence="3">DUF1441 family protein</fullName>
    </recommendedName>
</protein>
<dbReference type="EMBL" id="JBHTFQ010000002">
    <property type="protein sequence ID" value="MFC7703771.1"/>
    <property type="molecule type" value="Genomic_DNA"/>
</dbReference>
<evidence type="ECO:0000313" key="2">
    <source>
        <dbReference type="Proteomes" id="UP001596516"/>
    </source>
</evidence>